<feature type="domain" description="RING-type" evidence="20">
    <location>
        <begin position="244"/>
        <end position="284"/>
    </location>
</feature>
<name>A0A0L8HAY7_OCTBM</name>
<evidence type="ECO:0000259" key="20">
    <source>
        <dbReference type="PROSITE" id="PS50089"/>
    </source>
</evidence>
<evidence type="ECO:0000256" key="10">
    <source>
        <dbReference type="ARBA" id="ARBA00022833"/>
    </source>
</evidence>
<keyword evidence="5" id="KW-0808">Transferase</keyword>
<evidence type="ECO:0000256" key="11">
    <source>
        <dbReference type="ARBA" id="ARBA00022927"/>
    </source>
</evidence>
<evidence type="ECO:0000313" key="21">
    <source>
        <dbReference type="EMBL" id="KOF86209.1"/>
    </source>
</evidence>
<keyword evidence="7" id="KW-0479">Metal-binding</keyword>
<dbReference type="InterPro" id="IPR045859">
    <property type="entry name" value="RING-HC_PEX2"/>
</dbReference>
<evidence type="ECO:0000256" key="15">
    <source>
        <dbReference type="ARBA" id="ARBA00032511"/>
    </source>
</evidence>
<dbReference type="EC" id="2.3.2.36" evidence="17"/>
<evidence type="ECO:0000256" key="13">
    <source>
        <dbReference type="ARBA" id="ARBA00023136"/>
    </source>
</evidence>
<dbReference type="PROSITE" id="PS00518">
    <property type="entry name" value="ZF_RING_1"/>
    <property type="match status" value="1"/>
</dbReference>
<comment type="catalytic activity">
    <reaction evidence="16">
        <text>[E2 ubiquitin-conjugating enzyme]-S-ubiquitinyl-L-cysteine + [acceptor protein]-L-cysteine = [E2 ubiquitin-conjugating enzyme]-L-cysteine + [acceptor protein]-S-ubiquitinyl-L-cysteine.</text>
        <dbReference type="EC" id="2.3.2.36"/>
    </reaction>
</comment>
<keyword evidence="14" id="KW-0576">Peroxisome</keyword>
<protein>
    <recommendedName>
        <fullName evidence="18">Peroxisome biogenesis factor 2</fullName>
        <ecNumber evidence="17">2.3.2.36</ecNumber>
    </recommendedName>
    <alternativeName>
        <fullName evidence="15">Peroxin-2</fullName>
    </alternativeName>
</protein>
<dbReference type="PANTHER" id="PTHR48178">
    <property type="entry name" value="PEROXISOME BIOGENESIS FACTOR 2"/>
    <property type="match status" value="1"/>
</dbReference>
<evidence type="ECO:0000256" key="8">
    <source>
        <dbReference type="ARBA" id="ARBA00022771"/>
    </source>
</evidence>
<dbReference type="InterPro" id="IPR018957">
    <property type="entry name" value="Znf_C3HC4_RING-type"/>
</dbReference>
<dbReference type="SUPFAM" id="SSF57850">
    <property type="entry name" value="RING/U-box"/>
    <property type="match status" value="1"/>
</dbReference>
<evidence type="ECO:0000256" key="9">
    <source>
        <dbReference type="ARBA" id="ARBA00022786"/>
    </source>
</evidence>
<evidence type="ECO:0000256" key="17">
    <source>
        <dbReference type="ARBA" id="ARBA00034523"/>
    </source>
</evidence>
<dbReference type="GO" id="GO:0005778">
    <property type="term" value="C:peroxisomal membrane"/>
    <property type="evidence" value="ECO:0007669"/>
    <property type="project" value="UniProtKB-SubCell"/>
</dbReference>
<dbReference type="InterPro" id="IPR013083">
    <property type="entry name" value="Znf_RING/FYVE/PHD"/>
</dbReference>
<evidence type="ECO:0000256" key="4">
    <source>
        <dbReference type="ARBA" id="ARBA00022448"/>
    </source>
</evidence>
<dbReference type="InterPro" id="IPR001841">
    <property type="entry name" value="Znf_RING"/>
</dbReference>
<evidence type="ECO:0000256" key="12">
    <source>
        <dbReference type="ARBA" id="ARBA00022989"/>
    </source>
</evidence>
<evidence type="ECO:0000256" key="3">
    <source>
        <dbReference type="ARBA" id="ARBA00008704"/>
    </source>
</evidence>
<comment type="subcellular location">
    <subcellularLocation>
        <location evidence="1">Peroxisome membrane</location>
        <topology evidence="1">Multi-pass membrane protein</topology>
    </subcellularLocation>
</comment>
<dbReference type="OrthoDB" id="1701437at2759"/>
<dbReference type="PROSITE" id="PS50089">
    <property type="entry name" value="ZF_RING_2"/>
    <property type="match status" value="1"/>
</dbReference>
<evidence type="ECO:0000256" key="14">
    <source>
        <dbReference type="ARBA" id="ARBA00023140"/>
    </source>
</evidence>
<organism evidence="21">
    <name type="scientific">Octopus bimaculoides</name>
    <name type="common">California two-spotted octopus</name>
    <dbReference type="NCBI Taxonomy" id="37653"/>
    <lineage>
        <taxon>Eukaryota</taxon>
        <taxon>Metazoa</taxon>
        <taxon>Spiralia</taxon>
        <taxon>Lophotrochozoa</taxon>
        <taxon>Mollusca</taxon>
        <taxon>Cephalopoda</taxon>
        <taxon>Coleoidea</taxon>
        <taxon>Octopodiformes</taxon>
        <taxon>Octopoda</taxon>
        <taxon>Incirrata</taxon>
        <taxon>Octopodidae</taxon>
        <taxon>Octopus</taxon>
    </lineage>
</organism>
<keyword evidence="6" id="KW-0812">Transmembrane</keyword>
<dbReference type="Gene3D" id="3.30.40.10">
    <property type="entry name" value="Zinc/RING finger domain, C3HC4 (zinc finger)"/>
    <property type="match status" value="1"/>
</dbReference>
<dbReference type="PANTHER" id="PTHR48178:SF1">
    <property type="entry name" value="PEROXISOME BIOGENESIS FACTOR 2"/>
    <property type="match status" value="1"/>
</dbReference>
<comment type="similarity">
    <text evidence="3">Belongs to the pex2/pex10/pex12 family.</text>
</comment>
<keyword evidence="8 19" id="KW-0863">Zinc-finger</keyword>
<dbReference type="OMA" id="WHGLMEL"/>
<dbReference type="EMBL" id="KQ418711">
    <property type="protein sequence ID" value="KOF86209.1"/>
    <property type="molecule type" value="Genomic_DNA"/>
</dbReference>
<dbReference type="GO" id="GO:0008270">
    <property type="term" value="F:zinc ion binding"/>
    <property type="evidence" value="ECO:0007669"/>
    <property type="project" value="UniProtKB-KW"/>
</dbReference>
<evidence type="ECO:0000256" key="16">
    <source>
        <dbReference type="ARBA" id="ARBA00034438"/>
    </source>
</evidence>
<evidence type="ECO:0000256" key="5">
    <source>
        <dbReference type="ARBA" id="ARBA00022679"/>
    </source>
</evidence>
<comment type="pathway">
    <text evidence="2">Protein modification; protein ubiquitination.</text>
</comment>
<dbReference type="GO" id="GO:0061630">
    <property type="term" value="F:ubiquitin protein ligase activity"/>
    <property type="evidence" value="ECO:0007669"/>
    <property type="project" value="UniProtKB-EC"/>
</dbReference>
<gene>
    <name evidence="21" type="ORF">OCBIM_22019020mg</name>
</gene>
<evidence type="ECO:0000256" key="6">
    <source>
        <dbReference type="ARBA" id="ARBA00022692"/>
    </source>
</evidence>
<accession>A0A0L8HAY7</accession>
<keyword evidence="13" id="KW-0472">Membrane</keyword>
<evidence type="ECO:0000256" key="1">
    <source>
        <dbReference type="ARBA" id="ARBA00004585"/>
    </source>
</evidence>
<dbReference type="InterPro" id="IPR025654">
    <property type="entry name" value="PEX2/10"/>
</dbReference>
<dbReference type="Pfam" id="PF04757">
    <property type="entry name" value="Pex2_Pex12"/>
    <property type="match status" value="1"/>
</dbReference>
<dbReference type="GO" id="GO:0016558">
    <property type="term" value="P:protein import into peroxisome matrix"/>
    <property type="evidence" value="ECO:0007669"/>
    <property type="project" value="InterPro"/>
</dbReference>
<dbReference type="KEGG" id="obi:106871847"/>
<dbReference type="InterPro" id="IPR006845">
    <property type="entry name" value="Pex_N"/>
</dbReference>
<evidence type="ECO:0000256" key="2">
    <source>
        <dbReference type="ARBA" id="ARBA00004906"/>
    </source>
</evidence>
<keyword evidence="9" id="KW-0833">Ubl conjugation pathway</keyword>
<keyword evidence="11" id="KW-0653">Protein transport</keyword>
<dbReference type="CDD" id="cd16526">
    <property type="entry name" value="RING-HC_PEX2"/>
    <property type="match status" value="1"/>
</dbReference>
<proteinExistence type="inferred from homology"/>
<keyword evidence="12" id="KW-1133">Transmembrane helix</keyword>
<keyword evidence="10" id="KW-0862">Zinc</keyword>
<reference evidence="21" key="1">
    <citation type="submission" date="2015-07" db="EMBL/GenBank/DDBJ databases">
        <title>MeaNS - Measles Nucleotide Surveillance Program.</title>
        <authorList>
            <person name="Tran T."/>
            <person name="Druce J."/>
        </authorList>
    </citation>
    <scope>NUCLEOTIDE SEQUENCE</scope>
    <source>
        <strain evidence="21">UCB-OBI-ISO-001</strain>
        <tissue evidence="21">Gonad</tissue>
    </source>
</reference>
<dbReference type="InterPro" id="IPR017907">
    <property type="entry name" value="Znf_RING_CS"/>
</dbReference>
<evidence type="ECO:0000256" key="7">
    <source>
        <dbReference type="ARBA" id="ARBA00022723"/>
    </source>
</evidence>
<dbReference type="AlphaFoldDB" id="A0A0L8HAY7"/>
<dbReference type="SMART" id="SM00184">
    <property type="entry name" value="RING"/>
    <property type="match status" value="1"/>
</dbReference>
<evidence type="ECO:0000256" key="19">
    <source>
        <dbReference type="PROSITE-ProRule" id="PRU00175"/>
    </source>
</evidence>
<dbReference type="Pfam" id="PF00097">
    <property type="entry name" value="zf-C3HC4"/>
    <property type="match status" value="1"/>
</dbReference>
<keyword evidence="4" id="KW-0813">Transport</keyword>
<sequence>MMARPVDALRIAQLDARQLDQELVSLVRNQIGRIFEYNQLSLLTKLDPEITALLKFVIWRFSVFATGASVGQQLLRLTYANARAKDKTNPWMSKKQKLLHGFILIIIPWLKERLNLTIDSLGLSTSKTKEKINKYLQWCEKSLKIAALINFALFLQSGCYSSLTERVLGIRSVHPQKQLIRQVSFDYLTREILWHGFSEFLFFLLPLVNFRRMKSILTYYLLPQPPPAQPSSPDSRTMAELTNCAICDLVPQNPHQIGCSHVFCYYCISSNFLADPRYVCPVCKKAVLDFTLISPVDLTEESS</sequence>
<evidence type="ECO:0000256" key="18">
    <source>
        <dbReference type="ARBA" id="ARBA00034543"/>
    </source>
</evidence>
<dbReference type="STRING" id="37653.A0A0L8HAY7"/>